<evidence type="ECO:0000256" key="6">
    <source>
        <dbReference type="ARBA" id="ARBA00023163"/>
    </source>
</evidence>
<feature type="domain" description="HTH myb-type" evidence="12">
    <location>
        <begin position="376"/>
        <end position="436"/>
    </location>
</feature>
<protein>
    <recommendedName>
        <fullName evidence="8">DNA-binding protein RAP1</fullName>
    </recommendedName>
</protein>
<evidence type="ECO:0000256" key="3">
    <source>
        <dbReference type="ARBA" id="ARBA00022895"/>
    </source>
</evidence>
<name>Q86ZJ0_9SACH</name>
<dbReference type="InterPro" id="IPR009057">
    <property type="entry name" value="Homeodomain-like_sf"/>
</dbReference>
<dbReference type="GO" id="GO:0042162">
    <property type="term" value="F:telomeric DNA binding"/>
    <property type="evidence" value="ECO:0007669"/>
    <property type="project" value="TreeGrafter"/>
</dbReference>
<dbReference type="InterPro" id="IPR021661">
    <property type="entry name" value="Rap1_C"/>
</dbReference>
<dbReference type="Gene3D" id="1.10.10.60">
    <property type="entry name" value="Homeodomain-like"/>
    <property type="match status" value="2"/>
</dbReference>
<dbReference type="SMART" id="SM00717">
    <property type="entry name" value="SANT"/>
    <property type="match status" value="1"/>
</dbReference>
<dbReference type="Gene3D" id="1.20.120.1480">
    <property type="match status" value="1"/>
</dbReference>
<proteinExistence type="inferred from homology"/>
<evidence type="ECO:0000256" key="2">
    <source>
        <dbReference type="ARBA" id="ARBA00022454"/>
    </source>
</evidence>
<comment type="subunit">
    <text evidence="8">Homodimer.</text>
</comment>
<comment type="similarity">
    <text evidence="1 8">Belongs to the RAP1 family.</text>
</comment>
<dbReference type="EMBL" id="AJ538347">
    <property type="protein sequence ID" value="CAD61868.1"/>
    <property type="molecule type" value="Genomic_DNA"/>
</dbReference>
<evidence type="ECO:0000256" key="9">
    <source>
        <dbReference type="SAM" id="MobiDB-lite"/>
    </source>
</evidence>
<dbReference type="AlphaFoldDB" id="Q86ZJ0"/>
<feature type="compositionally biased region" description="Polar residues" evidence="9">
    <location>
        <begin position="355"/>
        <end position="368"/>
    </location>
</feature>
<feature type="domain" description="Myb-like" evidence="10">
    <location>
        <begin position="376"/>
        <end position="432"/>
    </location>
</feature>
<dbReference type="Gene3D" id="1.10.10.2170">
    <property type="match status" value="1"/>
</dbReference>
<feature type="domain" description="BRCT" evidence="11">
    <location>
        <begin position="164"/>
        <end position="251"/>
    </location>
</feature>
<evidence type="ECO:0000256" key="4">
    <source>
        <dbReference type="ARBA" id="ARBA00023015"/>
    </source>
</evidence>
<keyword evidence="4" id="KW-0805">Transcription regulation</keyword>
<dbReference type="PROSITE" id="PS50090">
    <property type="entry name" value="MYB_LIKE"/>
    <property type="match status" value="1"/>
</dbReference>
<dbReference type="Pfam" id="PF16589">
    <property type="entry name" value="BRCT_2"/>
    <property type="match status" value="1"/>
</dbReference>
<keyword evidence="5" id="KW-0010">Activator</keyword>
<dbReference type="InterPro" id="IPR039595">
    <property type="entry name" value="TE2IP/Rap1"/>
</dbReference>
<dbReference type="GO" id="GO:0010833">
    <property type="term" value="P:telomere maintenance via telomere lengthening"/>
    <property type="evidence" value="ECO:0007669"/>
    <property type="project" value="UniProtKB-UniRule"/>
</dbReference>
<dbReference type="InterPro" id="IPR036420">
    <property type="entry name" value="BRCT_dom_sf"/>
</dbReference>
<dbReference type="InterPro" id="IPR017930">
    <property type="entry name" value="Myb_dom"/>
</dbReference>
<dbReference type="SMART" id="SM00292">
    <property type="entry name" value="BRCT"/>
    <property type="match status" value="1"/>
</dbReference>
<dbReference type="PROSITE" id="PS51294">
    <property type="entry name" value="HTH_MYB"/>
    <property type="match status" value="1"/>
</dbReference>
<sequence length="856" mass="95869">MSSSQNFETAPEHFVDALNSNMIDSHGDDASHVNNTDNVNAGEPLVHVEDAVSLVAANVKVEKLKAEGAPTITDPQATQVSLVVPPTEPSSVTEPVATGNAMVDIATNGHTNGTIESGPTSVDVSSPMSHEVGAPAVASADGISTEAPLRTNSNTSDNGANPVKKKLVFENIKFFINRDSGAIDSSTEADQLERLITANGGEIVKALPQQASSDFFVVSPYNDTKLPTITTTYIRTCIARDTLLPLENYLVPYDEFRAVIDSELRSLNGDGEKADQNDHIQNHVSEEQQAVEQNGLEPDQHDSSNTAHQESEQKQQQQQQQQQQQREEQLKLIHEHNIEMENINQDIAREGESHVAQNRSHAYENSRSPLVRSPNGPTHNKSSFTETEDEFILDVVRKNPTRRTTHTLYDEISHYVPNHTGNSIRHRFRVYLSKRLDFVYEVDKYGKLVRDEDGNLIKTKLLPPSIKKKFTADEDYALAVSVKKQFYRDLYQIDPDSGQSLISAQDSPTAIARRNMTMDPNHIPGSEPGFKEYKVNDRKGPIAREFFKSFADENPTHTENAWRDRYRKFLLTFGVDAYIAYYEIERASGREPKPMKNLTNRPKRVNAPTPGNYNSSVKRARAYISAKPVSNEHEQSISNADVAAAAAAAANGQATGPNYPIPENELLDEETMQFISSLKNDLSKLESTLPFEYPQEIADAIRNDFTNEEEEYDNIDPNSIKFPPPIASIELFLPTFFQMGSTREFMLKVNEVITRDYEPSQAEKLVQDLSDEAGVRRTFSTSILTALSGDLMVFPRYFLTMFKDNINPPPNVPGIWTREDDEMLRSNKGEDLQALEKKHGVGRIEIRRKFVERDLV</sequence>
<evidence type="ECO:0000259" key="12">
    <source>
        <dbReference type="PROSITE" id="PS51294"/>
    </source>
</evidence>
<dbReference type="Pfam" id="PF00249">
    <property type="entry name" value="Myb_DNA-binding"/>
    <property type="match status" value="1"/>
</dbReference>
<dbReference type="Pfam" id="PF09197">
    <property type="entry name" value="Rap1-DNA-bind"/>
    <property type="match status" value="1"/>
</dbReference>
<accession>Q86ZJ0</accession>
<feature type="region of interest" description="Disordered" evidence="9">
    <location>
        <begin position="287"/>
        <end position="328"/>
    </location>
</feature>
<comment type="subcellular location">
    <subcellularLocation>
        <location evidence="8">Nucleus</location>
    </subcellularLocation>
    <subcellularLocation>
        <location evidence="8">Chromosome</location>
        <location evidence="8">Telomere</location>
    </subcellularLocation>
</comment>
<evidence type="ECO:0000256" key="1">
    <source>
        <dbReference type="ARBA" id="ARBA00010467"/>
    </source>
</evidence>
<evidence type="ECO:0000256" key="5">
    <source>
        <dbReference type="ARBA" id="ARBA00023159"/>
    </source>
</evidence>
<keyword evidence="7 8" id="KW-0539">Nucleus</keyword>
<dbReference type="CDD" id="cd11653">
    <property type="entry name" value="rap1_RCT"/>
    <property type="match status" value="1"/>
</dbReference>
<dbReference type="PANTHER" id="PTHR16466:SF6">
    <property type="entry name" value="TELOMERIC REPEAT-BINDING FACTOR 2-INTERACTING PROTEIN 1"/>
    <property type="match status" value="1"/>
</dbReference>
<organism evidence="13">
    <name type="scientific">Naumovozyma dairenensis</name>
    <dbReference type="NCBI Taxonomy" id="27289"/>
    <lineage>
        <taxon>Eukaryota</taxon>
        <taxon>Fungi</taxon>
        <taxon>Dikarya</taxon>
        <taxon>Ascomycota</taxon>
        <taxon>Saccharomycotina</taxon>
        <taxon>Saccharomycetes</taxon>
        <taxon>Saccharomycetales</taxon>
        <taxon>Saccharomycetaceae</taxon>
        <taxon>Naumovozyma</taxon>
    </lineage>
</organism>
<keyword evidence="2 8" id="KW-0158">Chromosome</keyword>
<dbReference type="SUPFAM" id="SSF52113">
    <property type="entry name" value="BRCT domain"/>
    <property type="match status" value="1"/>
</dbReference>
<dbReference type="PROSITE" id="PS50172">
    <property type="entry name" value="BRCT"/>
    <property type="match status" value="1"/>
</dbReference>
<dbReference type="PANTHER" id="PTHR16466">
    <property type="entry name" value="TELOMERE REPEAT-BINDING FACTOR 2-INTERACTING PROTEIN 1"/>
    <property type="match status" value="1"/>
</dbReference>
<feature type="compositionally biased region" description="Low complexity" evidence="9">
    <location>
        <begin position="314"/>
        <end position="324"/>
    </location>
</feature>
<feature type="region of interest" description="Disordered" evidence="9">
    <location>
        <begin position="592"/>
        <end position="614"/>
    </location>
</feature>
<evidence type="ECO:0000256" key="7">
    <source>
        <dbReference type="ARBA" id="ARBA00023242"/>
    </source>
</evidence>
<dbReference type="Gene3D" id="3.40.50.10190">
    <property type="entry name" value="BRCT domain"/>
    <property type="match status" value="1"/>
</dbReference>
<dbReference type="GO" id="GO:0031848">
    <property type="term" value="P:protection from non-homologous end joining at telomere"/>
    <property type="evidence" value="ECO:0007669"/>
    <property type="project" value="TreeGrafter"/>
</dbReference>
<evidence type="ECO:0000313" key="13">
    <source>
        <dbReference type="EMBL" id="CAD61868.1"/>
    </source>
</evidence>
<dbReference type="InterPro" id="IPR015280">
    <property type="entry name" value="Rap1_DNA-bd"/>
</dbReference>
<feature type="region of interest" description="Disordered" evidence="9">
    <location>
        <begin position="352"/>
        <end position="383"/>
    </location>
</feature>
<evidence type="ECO:0000259" key="10">
    <source>
        <dbReference type="PROSITE" id="PS50090"/>
    </source>
</evidence>
<evidence type="ECO:0000259" key="11">
    <source>
        <dbReference type="PROSITE" id="PS50172"/>
    </source>
</evidence>
<reference evidence="13" key="1">
    <citation type="submission" date="2003-01" db="EMBL/GenBank/DDBJ databases">
        <title>Analyses of DNA binding and telomere length regulation of yeast RAP1 homologues.</title>
        <authorList>
            <person name="Wahlin J."/>
            <person name="Rosen M."/>
            <person name="Cohn M."/>
        </authorList>
    </citation>
    <scope>NUCLEOTIDE SEQUENCE</scope>
</reference>
<keyword evidence="6" id="KW-0804">Transcription</keyword>
<dbReference type="Pfam" id="PF11626">
    <property type="entry name" value="Rap1_C"/>
    <property type="match status" value="1"/>
</dbReference>
<gene>
    <name evidence="13" type="primary">RAP1</name>
</gene>
<dbReference type="InterPro" id="IPR001005">
    <property type="entry name" value="SANT/Myb"/>
</dbReference>
<comment type="function">
    <text evidence="8">Involved in the regulation of telomere length, clustering and has a specific role in telomere position effect (TPE).</text>
</comment>
<dbReference type="SUPFAM" id="SSF46689">
    <property type="entry name" value="Homeodomain-like"/>
    <property type="match status" value="2"/>
</dbReference>
<evidence type="ECO:0000256" key="8">
    <source>
        <dbReference type="RuleBase" id="RU367107"/>
    </source>
</evidence>
<dbReference type="InterPro" id="IPR001357">
    <property type="entry name" value="BRCT_dom"/>
</dbReference>
<dbReference type="CDD" id="cd11655">
    <property type="entry name" value="rap1_myb-like"/>
    <property type="match status" value="2"/>
</dbReference>
<keyword evidence="3 8" id="KW-0779">Telomere</keyword>
<dbReference type="InterPro" id="IPR038104">
    <property type="entry name" value="Rap1_C_sf"/>
</dbReference>
<dbReference type="GO" id="GO:0070187">
    <property type="term" value="C:shelterin complex"/>
    <property type="evidence" value="ECO:0007669"/>
    <property type="project" value="TreeGrafter"/>
</dbReference>